<keyword evidence="3" id="KW-1185">Reference proteome</keyword>
<accession>A0A4Y2TSA8</accession>
<sequence length="118" mass="13616">MKYAGHPSDVNGSHEDEQIQNAPTTFDKLDDKQKCKNDKPSNVQYCKYTSAGGCRRQPIRTPYLVRIAFPSLHCYVIPSRLDVPHPSQKFVPPVYNHPVYLNFFNICYEHETTRSNQS</sequence>
<name>A0A4Y2TSA8_ARAVE</name>
<reference evidence="2 3" key="1">
    <citation type="journal article" date="2019" name="Sci. Rep.">
        <title>Orb-weaving spider Araneus ventricosus genome elucidates the spidroin gene catalogue.</title>
        <authorList>
            <person name="Kono N."/>
            <person name="Nakamura H."/>
            <person name="Ohtoshi R."/>
            <person name="Moran D.A.P."/>
            <person name="Shinohara A."/>
            <person name="Yoshida Y."/>
            <person name="Fujiwara M."/>
            <person name="Mori M."/>
            <person name="Tomita M."/>
            <person name="Arakawa K."/>
        </authorList>
    </citation>
    <scope>NUCLEOTIDE SEQUENCE [LARGE SCALE GENOMIC DNA]</scope>
</reference>
<dbReference type="AlphaFoldDB" id="A0A4Y2TSA8"/>
<organism evidence="2 3">
    <name type="scientific">Araneus ventricosus</name>
    <name type="common">Orbweaver spider</name>
    <name type="synonym">Epeira ventricosa</name>
    <dbReference type="NCBI Taxonomy" id="182803"/>
    <lineage>
        <taxon>Eukaryota</taxon>
        <taxon>Metazoa</taxon>
        <taxon>Ecdysozoa</taxon>
        <taxon>Arthropoda</taxon>
        <taxon>Chelicerata</taxon>
        <taxon>Arachnida</taxon>
        <taxon>Araneae</taxon>
        <taxon>Araneomorphae</taxon>
        <taxon>Entelegynae</taxon>
        <taxon>Araneoidea</taxon>
        <taxon>Araneidae</taxon>
        <taxon>Araneus</taxon>
    </lineage>
</organism>
<proteinExistence type="predicted"/>
<comment type="caution">
    <text evidence="2">The sequence shown here is derived from an EMBL/GenBank/DDBJ whole genome shotgun (WGS) entry which is preliminary data.</text>
</comment>
<evidence type="ECO:0000313" key="2">
    <source>
        <dbReference type="EMBL" id="GBO03122.1"/>
    </source>
</evidence>
<feature type="compositionally biased region" description="Basic and acidic residues" evidence="1">
    <location>
        <begin position="27"/>
        <end position="39"/>
    </location>
</feature>
<dbReference type="EMBL" id="BGPR01030539">
    <property type="protein sequence ID" value="GBO03122.1"/>
    <property type="molecule type" value="Genomic_DNA"/>
</dbReference>
<evidence type="ECO:0000256" key="1">
    <source>
        <dbReference type="SAM" id="MobiDB-lite"/>
    </source>
</evidence>
<dbReference type="Proteomes" id="UP000499080">
    <property type="component" value="Unassembled WGS sequence"/>
</dbReference>
<feature type="region of interest" description="Disordered" evidence="1">
    <location>
        <begin position="1"/>
        <end position="39"/>
    </location>
</feature>
<protein>
    <submittedName>
        <fullName evidence="2">Uncharacterized protein</fullName>
    </submittedName>
</protein>
<gene>
    <name evidence="2" type="ORF">AVEN_245519_1</name>
</gene>
<evidence type="ECO:0000313" key="3">
    <source>
        <dbReference type="Proteomes" id="UP000499080"/>
    </source>
</evidence>